<dbReference type="EC" id="1.-.-.-" evidence="6"/>
<comment type="similarity">
    <text evidence="1 4">Belongs to the short-chain dehydrogenases/reductases (SDR) family.</text>
</comment>
<name>K1L1Y1_CECL9</name>
<dbReference type="InterPro" id="IPR057326">
    <property type="entry name" value="KR_dom"/>
</dbReference>
<dbReference type="EMBL" id="AMGM01000009">
    <property type="protein sequence ID" value="EKB50430.1"/>
    <property type="molecule type" value="Genomic_DNA"/>
</dbReference>
<keyword evidence="3 6" id="KW-0560">Oxidoreductase</keyword>
<dbReference type="PROSITE" id="PS00061">
    <property type="entry name" value="ADH_SHORT"/>
    <property type="match status" value="1"/>
</dbReference>
<dbReference type="SUPFAM" id="SSF51735">
    <property type="entry name" value="NAD(P)-binding Rossmann-fold domains"/>
    <property type="match status" value="1"/>
</dbReference>
<evidence type="ECO:0000313" key="6">
    <source>
        <dbReference type="EMBL" id="EKB50430.1"/>
    </source>
</evidence>
<dbReference type="Proteomes" id="UP000004478">
    <property type="component" value="Unassembled WGS sequence"/>
</dbReference>
<organism evidence="6 7">
    <name type="scientific">Cecembia lonarensis (strain CCUG 58316 / KCTC 22772 / LW9)</name>
    <dbReference type="NCBI Taxonomy" id="1225176"/>
    <lineage>
        <taxon>Bacteria</taxon>
        <taxon>Pseudomonadati</taxon>
        <taxon>Bacteroidota</taxon>
        <taxon>Cytophagia</taxon>
        <taxon>Cytophagales</taxon>
        <taxon>Cyclobacteriaceae</taxon>
        <taxon>Cecembia</taxon>
    </lineage>
</organism>
<evidence type="ECO:0000256" key="2">
    <source>
        <dbReference type="ARBA" id="ARBA00022857"/>
    </source>
</evidence>
<dbReference type="InterPro" id="IPR020904">
    <property type="entry name" value="Sc_DH/Rdtase_CS"/>
</dbReference>
<dbReference type="AlphaFoldDB" id="K1L1Y1"/>
<evidence type="ECO:0000313" key="7">
    <source>
        <dbReference type="Proteomes" id="UP000004478"/>
    </source>
</evidence>
<protein>
    <submittedName>
        <fullName evidence="6">Putative oxidoreductase</fullName>
        <ecNumber evidence="6">1.-.-.-</ecNumber>
    </submittedName>
</protein>
<dbReference type="Pfam" id="PF00106">
    <property type="entry name" value="adh_short"/>
    <property type="match status" value="1"/>
</dbReference>
<keyword evidence="2" id="KW-0521">NADP</keyword>
<dbReference type="PANTHER" id="PTHR43391:SF14">
    <property type="entry name" value="DEHYDROGENASE_REDUCTASE SDR FAMILY PROTEIN 7-LIKE"/>
    <property type="match status" value="1"/>
</dbReference>
<dbReference type="RefSeq" id="WP_009184023.1">
    <property type="nucleotide sequence ID" value="NZ_AMGM01000009.1"/>
</dbReference>
<dbReference type="PRINTS" id="PR00081">
    <property type="entry name" value="GDHRDH"/>
</dbReference>
<dbReference type="GO" id="GO:0016491">
    <property type="term" value="F:oxidoreductase activity"/>
    <property type="evidence" value="ECO:0007669"/>
    <property type="project" value="UniProtKB-KW"/>
</dbReference>
<keyword evidence="7" id="KW-1185">Reference proteome</keyword>
<dbReference type="PRINTS" id="PR00080">
    <property type="entry name" value="SDRFAMILY"/>
</dbReference>
<dbReference type="SMART" id="SM00822">
    <property type="entry name" value="PKS_KR"/>
    <property type="match status" value="1"/>
</dbReference>
<gene>
    <name evidence="6" type="ORF">B879_00979</name>
</gene>
<accession>K1L1Y1</accession>
<evidence type="ECO:0000256" key="1">
    <source>
        <dbReference type="ARBA" id="ARBA00006484"/>
    </source>
</evidence>
<feature type="domain" description="Ketoreductase" evidence="5">
    <location>
        <begin position="5"/>
        <end position="188"/>
    </location>
</feature>
<dbReference type="PANTHER" id="PTHR43391">
    <property type="entry name" value="RETINOL DEHYDROGENASE-RELATED"/>
    <property type="match status" value="1"/>
</dbReference>
<evidence type="ECO:0000256" key="3">
    <source>
        <dbReference type="ARBA" id="ARBA00023002"/>
    </source>
</evidence>
<comment type="caution">
    <text evidence="6">The sequence shown here is derived from an EMBL/GenBank/DDBJ whole genome shotgun (WGS) entry which is preliminary data.</text>
</comment>
<dbReference type="Gene3D" id="3.40.50.720">
    <property type="entry name" value="NAD(P)-binding Rossmann-like Domain"/>
    <property type="match status" value="1"/>
</dbReference>
<dbReference type="InterPro" id="IPR036291">
    <property type="entry name" value="NAD(P)-bd_dom_sf"/>
</dbReference>
<evidence type="ECO:0000256" key="4">
    <source>
        <dbReference type="RuleBase" id="RU000363"/>
    </source>
</evidence>
<evidence type="ECO:0000259" key="5">
    <source>
        <dbReference type="SMART" id="SM00822"/>
    </source>
</evidence>
<sequence length="260" mass="28206">MFKDKVVWITGASSGLGKYMAYEFARQGAHLALSARRRGQLEKISDEIAGLGSRCLVVACDVLEESQLEAAVQAIVKEFGRIDVAVANAGYGVVGKIKNLNAKEWRRQMDVNVTGLALTFKYAFPYLKETQGRIALVGSVAAYVPNPGVGAYGASKAAVRSIGQTLQVELKGTGVSCTVLHPGFVESDIAKVDNEGVFHPDNPDPRPAKLMWPTDKAAEVMVRAIAKRKKSYVFTGHGKFIAFIGQHFPNLARWMFGKMG</sequence>
<reference evidence="6 7" key="1">
    <citation type="journal article" date="2012" name="J. Bacteriol.">
        <title>Draft Genome Sequence of Cecembia lonarensis Strain LW9T, Isolated from Lonar Lake, a Haloalkaline Lake in India.</title>
        <authorList>
            <person name="Shivaji S."/>
            <person name="Ara S."/>
            <person name="Singh A."/>
            <person name="Pinnaka A.K."/>
        </authorList>
    </citation>
    <scope>NUCLEOTIDE SEQUENCE [LARGE SCALE GENOMIC DNA]</scope>
    <source>
        <strain evidence="6 7">LW9</strain>
    </source>
</reference>
<proteinExistence type="inferred from homology"/>
<dbReference type="OrthoDB" id="822355at2"/>
<dbReference type="InterPro" id="IPR002347">
    <property type="entry name" value="SDR_fam"/>
</dbReference>